<name>A0A5C3K9K9_COPMA</name>
<proteinExistence type="predicted"/>
<keyword evidence="2" id="KW-1185">Reference proteome</keyword>
<evidence type="ECO:0000313" key="1">
    <source>
        <dbReference type="EMBL" id="TFK16544.1"/>
    </source>
</evidence>
<reference evidence="1 2" key="1">
    <citation type="journal article" date="2019" name="Nat. Ecol. Evol.">
        <title>Megaphylogeny resolves global patterns of mushroom evolution.</title>
        <authorList>
            <person name="Varga T."/>
            <person name="Krizsan K."/>
            <person name="Foldi C."/>
            <person name="Dima B."/>
            <person name="Sanchez-Garcia M."/>
            <person name="Sanchez-Ramirez S."/>
            <person name="Szollosi G.J."/>
            <person name="Szarkandi J.G."/>
            <person name="Papp V."/>
            <person name="Albert L."/>
            <person name="Andreopoulos W."/>
            <person name="Angelini C."/>
            <person name="Antonin V."/>
            <person name="Barry K.W."/>
            <person name="Bougher N.L."/>
            <person name="Buchanan P."/>
            <person name="Buyck B."/>
            <person name="Bense V."/>
            <person name="Catcheside P."/>
            <person name="Chovatia M."/>
            <person name="Cooper J."/>
            <person name="Damon W."/>
            <person name="Desjardin D."/>
            <person name="Finy P."/>
            <person name="Geml J."/>
            <person name="Haridas S."/>
            <person name="Hughes K."/>
            <person name="Justo A."/>
            <person name="Karasinski D."/>
            <person name="Kautmanova I."/>
            <person name="Kiss B."/>
            <person name="Kocsube S."/>
            <person name="Kotiranta H."/>
            <person name="LaButti K.M."/>
            <person name="Lechner B.E."/>
            <person name="Liimatainen K."/>
            <person name="Lipzen A."/>
            <person name="Lukacs Z."/>
            <person name="Mihaltcheva S."/>
            <person name="Morgado L.N."/>
            <person name="Niskanen T."/>
            <person name="Noordeloos M.E."/>
            <person name="Ohm R.A."/>
            <person name="Ortiz-Santana B."/>
            <person name="Ovrebo C."/>
            <person name="Racz N."/>
            <person name="Riley R."/>
            <person name="Savchenko A."/>
            <person name="Shiryaev A."/>
            <person name="Soop K."/>
            <person name="Spirin V."/>
            <person name="Szebenyi C."/>
            <person name="Tomsovsky M."/>
            <person name="Tulloss R.E."/>
            <person name="Uehling J."/>
            <person name="Grigoriev I.V."/>
            <person name="Vagvolgyi C."/>
            <person name="Papp T."/>
            <person name="Martin F.M."/>
            <person name="Miettinen O."/>
            <person name="Hibbett D.S."/>
            <person name="Nagy L.G."/>
        </authorList>
    </citation>
    <scope>NUCLEOTIDE SEQUENCE [LARGE SCALE GENOMIC DNA]</scope>
    <source>
        <strain evidence="1 2">CBS 121175</strain>
    </source>
</reference>
<evidence type="ECO:0000313" key="2">
    <source>
        <dbReference type="Proteomes" id="UP000307440"/>
    </source>
</evidence>
<sequence>MTPKTSKVWKVGRGRGEAKFERWREKHGLKLVEFVRCVRAFERSSEVWTNIAEVEERVGSEEGLKNLTVGAVNTEQSDELAGGVIEGGLDAAKQQAIISVADITGRDKNIITPFSIHARKMAAGRCPIQSSKHPFK</sequence>
<dbReference type="Proteomes" id="UP000307440">
    <property type="component" value="Unassembled WGS sequence"/>
</dbReference>
<organism evidence="1 2">
    <name type="scientific">Coprinopsis marcescibilis</name>
    <name type="common">Agaric fungus</name>
    <name type="synonym">Psathyrella marcescibilis</name>
    <dbReference type="NCBI Taxonomy" id="230819"/>
    <lineage>
        <taxon>Eukaryota</taxon>
        <taxon>Fungi</taxon>
        <taxon>Dikarya</taxon>
        <taxon>Basidiomycota</taxon>
        <taxon>Agaricomycotina</taxon>
        <taxon>Agaricomycetes</taxon>
        <taxon>Agaricomycetidae</taxon>
        <taxon>Agaricales</taxon>
        <taxon>Agaricineae</taxon>
        <taxon>Psathyrellaceae</taxon>
        <taxon>Coprinopsis</taxon>
    </lineage>
</organism>
<accession>A0A5C3K9K9</accession>
<protein>
    <submittedName>
        <fullName evidence="1">Uncharacterized protein</fullName>
    </submittedName>
</protein>
<dbReference type="AlphaFoldDB" id="A0A5C3K9K9"/>
<gene>
    <name evidence="1" type="ORF">FA15DRAFT_761387</name>
</gene>
<dbReference type="EMBL" id="ML210749">
    <property type="protein sequence ID" value="TFK16544.1"/>
    <property type="molecule type" value="Genomic_DNA"/>
</dbReference>